<name>A0AAN6Y7X0_9PEZI</name>
<reference evidence="2" key="1">
    <citation type="journal article" date="2023" name="Mol. Phylogenet. Evol.">
        <title>Genome-scale phylogeny and comparative genomics of the fungal order Sordariales.</title>
        <authorList>
            <person name="Hensen N."/>
            <person name="Bonometti L."/>
            <person name="Westerberg I."/>
            <person name="Brannstrom I.O."/>
            <person name="Guillou S."/>
            <person name="Cros-Aarteil S."/>
            <person name="Calhoun S."/>
            <person name="Haridas S."/>
            <person name="Kuo A."/>
            <person name="Mondo S."/>
            <person name="Pangilinan J."/>
            <person name="Riley R."/>
            <person name="LaButti K."/>
            <person name="Andreopoulos B."/>
            <person name="Lipzen A."/>
            <person name="Chen C."/>
            <person name="Yan M."/>
            <person name="Daum C."/>
            <person name="Ng V."/>
            <person name="Clum A."/>
            <person name="Steindorff A."/>
            <person name="Ohm R.A."/>
            <person name="Martin F."/>
            <person name="Silar P."/>
            <person name="Natvig D.O."/>
            <person name="Lalanne C."/>
            <person name="Gautier V."/>
            <person name="Ament-Velasquez S.L."/>
            <person name="Kruys A."/>
            <person name="Hutchinson M.I."/>
            <person name="Powell A.J."/>
            <person name="Barry K."/>
            <person name="Miller A.N."/>
            <person name="Grigoriev I.V."/>
            <person name="Debuchy R."/>
            <person name="Gladieux P."/>
            <person name="Hiltunen Thoren M."/>
            <person name="Johannesson H."/>
        </authorList>
    </citation>
    <scope>NUCLEOTIDE SEQUENCE</scope>
    <source>
        <strain evidence="2">PSN293</strain>
    </source>
</reference>
<feature type="chain" id="PRO_5042940834" evidence="1">
    <location>
        <begin position="19"/>
        <end position="284"/>
    </location>
</feature>
<evidence type="ECO:0000313" key="2">
    <source>
        <dbReference type="EMBL" id="KAK4214293.1"/>
    </source>
</evidence>
<dbReference type="Proteomes" id="UP001301769">
    <property type="component" value="Unassembled WGS sequence"/>
</dbReference>
<accession>A0AAN6Y7X0</accession>
<protein>
    <submittedName>
        <fullName evidence="2">Uncharacterized protein</fullName>
    </submittedName>
</protein>
<keyword evidence="1" id="KW-0732">Signal</keyword>
<sequence length="284" mass="29040">MIFNSAIAAAVVVGSAIALPLNLDHGLPQLPVCSGAPTVTVTKFLPFPSHSVSHPPHSISGFPTSLPAVSSTSSVTLAPVFALPTEPPSAPAVGLPDKGSEGVPSVIVIIKEIDLELIKIEELVDVDIELIQKLIGKPNPDPEGLKNAIASLKLHLGHIVTEIVPLIEGAKDEVGALLEADLKVVMGLVAKVEAIVAKIELVLKKLLASVSAKVLVIIAAELKAVIGLVPKLTGAILGLVGNVESSLAVVGKITVTVSHVTALVASITGLLVNPVLAPVFKHAA</sequence>
<comment type="caution">
    <text evidence="2">The sequence shown here is derived from an EMBL/GenBank/DDBJ whole genome shotgun (WGS) entry which is preliminary data.</text>
</comment>
<reference evidence="2" key="2">
    <citation type="submission" date="2023-05" db="EMBL/GenBank/DDBJ databases">
        <authorList>
            <consortium name="Lawrence Berkeley National Laboratory"/>
            <person name="Steindorff A."/>
            <person name="Hensen N."/>
            <person name="Bonometti L."/>
            <person name="Westerberg I."/>
            <person name="Brannstrom I.O."/>
            <person name="Guillou S."/>
            <person name="Cros-Aarteil S."/>
            <person name="Calhoun S."/>
            <person name="Haridas S."/>
            <person name="Kuo A."/>
            <person name="Mondo S."/>
            <person name="Pangilinan J."/>
            <person name="Riley R."/>
            <person name="Labutti K."/>
            <person name="Andreopoulos B."/>
            <person name="Lipzen A."/>
            <person name="Chen C."/>
            <person name="Yanf M."/>
            <person name="Daum C."/>
            <person name="Ng V."/>
            <person name="Clum A."/>
            <person name="Ohm R."/>
            <person name="Martin F."/>
            <person name="Silar P."/>
            <person name="Natvig D."/>
            <person name="Lalanne C."/>
            <person name="Gautier V."/>
            <person name="Ament-Velasquez S.L."/>
            <person name="Kruys A."/>
            <person name="Hutchinson M.I."/>
            <person name="Powell A.J."/>
            <person name="Barry K."/>
            <person name="Miller A.N."/>
            <person name="Grigoriev I.V."/>
            <person name="Debuchy R."/>
            <person name="Gladieux P."/>
            <person name="Thoren M.H."/>
            <person name="Johannesson H."/>
        </authorList>
    </citation>
    <scope>NUCLEOTIDE SEQUENCE</scope>
    <source>
        <strain evidence="2">PSN293</strain>
    </source>
</reference>
<organism evidence="2 3">
    <name type="scientific">Rhypophila decipiens</name>
    <dbReference type="NCBI Taxonomy" id="261697"/>
    <lineage>
        <taxon>Eukaryota</taxon>
        <taxon>Fungi</taxon>
        <taxon>Dikarya</taxon>
        <taxon>Ascomycota</taxon>
        <taxon>Pezizomycotina</taxon>
        <taxon>Sordariomycetes</taxon>
        <taxon>Sordariomycetidae</taxon>
        <taxon>Sordariales</taxon>
        <taxon>Naviculisporaceae</taxon>
        <taxon>Rhypophila</taxon>
    </lineage>
</organism>
<evidence type="ECO:0000256" key="1">
    <source>
        <dbReference type="SAM" id="SignalP"/>
    </source>
</evidence>
<dbReference type="AlphaFoldDB" id="A0AAN6Y7X0"/>
<feature type="signal peptide" evidence="1">
    <location>
        <begin position="1"/>
        <end position="18"/>
    </location>
</feature>
<proteinExistence type="predicted"/>
<evidence type="ECO:0000313" key="3">
    <source>
        <dbReference type="Proteomes" id="UP001301769"/>
    </source>
</evidence>
<keyword evidence="3" id="KW-1185">Reference proteome</keyword>
<dbReference type="EMBL" id="MU858096">
    <property type="protein sequence ID" value="KAK4214293.1"/>
    <property type="molecule type" value="Genomic_DNA"/>
</dbReference>
<gene>
    <name evidence="2" type="ORF">QBC37DRAFT_421583</name>
</gene>